<dbReference type="Pfam" id="PF00075">
    <property type="entry name" value="RNase_H"/>
    <property type="match status" value="1"/>
</dbReference>
<keyword evidence="5" id="KW-0479">Metal-binding</keyword>
<keyword evidence="6" id="KW-0255">Endonuclease</keyword>
<dbReference type="InterPro" id="IPR011320">
    <property type="entry name" value="RNase_H1_N"/>
</dbReference>
<keyword evidence="4" id="KW-0540">Nuclease</keyword>
<comment type="caution">
    <text evidence="9">The sequence shown here is derived from an EMBL/GenBank/DDBJ whole genome shotgun (WGS) entry which is preliminary data.</text>
</comment>
<comment type="similarity">
    <text evidence="2">Belongs to the RNase H family.</text>
</comment>
<evidence type="ECO:0000256" key="2">
    <source>
        <dbReference type="ARBA" id="ARBA00005300"/>
    </source>
</evidence>
<evidence type="ECO:0000259" key="8">
    <source>
        <dbReference type="PROSITE" id="PS50879"/>
    </source>
</evidence>
<evidence type="ECO:0000256" key="1">
    <source>
        <dbReference type="ARBA" id="ARBA00000077"/>
    </source>
</evidence>
<dbReference type="InterPro" id="IPR009027">
    <property type="entry name" value="Ribosomal_bL9/RNase_H1_N"/>
</dbReference>
<dbReference type="CDD" id="cd09277">
    <property type="entry name" value="RNase_HI_bacteria_like"/>
    <property type="match status" value="1"/>
</dbReference>
<dbReference type="EC" id="3.1.26.4" evidence="3"/>
<evidence type="ECO:0000256" key="7">
    <source>
        <dbReference type="ARBA" id="ARBA00022801"/>
    </source>
</evidence>
<organism evidence="9 10">
    <name type="scientific">Lachnospira hominis</name>
    <name type="common">ex Liu et al. 2021</name>
    <dbReference type="NCBI Taxonomy" id="2763051"/>
    <lineage>
        <taxon>Bacteria</taxon>
        <taxon>Bacillati</taxon>
        <taxon>Bacillota</taxon>
        <taxon>Clostridia</taxon>
        <taxon>Lachnospirales</taxon>
        <taxon>Lachnospiraceae</taxon>
        <taxon>Lachnospira</taxon>
    </lineage>
</organism>
<keyword evidence="10" id="KW-1185">Reference proteome</keyword>
<dbReference type="PROSITE" id="PS50879">
    <property type="entry name" value="RNASE_H_1"/>
    <property type="match status" value="1"/>
</dbReference>
<reference evidence="9 10" key="1">
    <citation type="submission" date="2020-08" db="EMBL/GenBank/DDBJ databases">
        <title>Genome public.</title>
        <authorList>
            <person name="Liu C."/>
            <person name="Sun Q."/>
        </authorList>
    </citation>
    <scope>NUCLEOTIDE SEQUENCE [LARGE SCALE GENOMIC DNA]</scope>
    <source>
        <strain evidence="9 10">NSJ-43</strain>
    </source>
</reference>
<comment type="catalytic activity">
    <reaction evidence="1">
        <text>Endonucleolytic cleavage to 5'-phosphomonoester.</text>
        <dbReference type="EC" id="3.1.26.4"/>
    </reaction>
</comment>
<dbReference type="PANTHER" id="PTHR10642:SF26">
    <property type="entry name" value="RIBONUCLEASE H1"/>
    <property type="match status" value="1"/>
</dbReference>
<dbReference type="InterPro" id="IPR002156">
    <property type="entry name" value="RNaseH_domain"/>
</dbReference>
<dbReference type="InterPro" id="IPR036397">
    <property type="entry name" value="RNaseH_sf"/>
</dbReference>
<evidence type="ECO:0000256" key="6">
    <source>
        <dbReference type="ARBA" id="ARBA00022759"/>
    </source>
</evidence>
<dbReference type="Gene3D" id="3.40.970.10">
    <property type="entry name" value="Ribonuclease H1, N-terminal domain"/>
    <property type="match status" value="1"/>
</dbReference>
<dbReference type="PANTHER" id="PTHR10642">
    <property type="entry name" value="RIBONUCLEASE H1"/>
    <property type="match status" value="1"/>
</dbReference>
<dbReference type="RefSeq" id="WP_186836467.1">
    <property type="nucleotide sequence ID" value="NZ_JACOPD010000003.1"/>
</dbReference>
<evidence type="ECO:0000256" key="4">
    <source>
        <dbReference type="ARBA" id="ARBA00022722"/>
    </source>
</evidence>
<dbReference type="Gene3D" id="3.30.420.10">
    <property type="entry name" value="Ribonuclease H-like superfamily/Ribonuclease H"/>
    <property type="match status" value="1"/>
</dbReference>
<dbReference type="EMBL" id="JACOPD010000003">
    <property type="protein sequence ID" value="MBC5680415.1"/>
    <property type="molecule type" value="Genomic_DNA"/>
</dbReference>
<keyword evidence="7" id="KW-0378">Hydrolase</keyword>
<dbReference type="InterPro" id="IPR050092">
    <property type="entry name" value="RNase_H"/>
</dbReference>
<dbReference type="InterPro" id="IPR012337">
    <property type="entry name" value="RNaseH-like_sf"/>
</dbReference>
<evidence type="ECO:0000256" key="5">
    <source>
        <dbReference type="ARBA" id="ARBA00022723"/>
    </source>
</evidence>
<dbReference type="InterPro" id="IPR037056">
    <property type="entry name" value="RNase_H1_N_sf"/>
</dbReference>
<sequence>MAQKFYAVRAGRKPGIYMSWEACKTQVHGFAGAQYKSFTTREDADEYMSAAKCSHVRSEAFAFVDGSFNTSTSVYGYGGFIEYKGERYELMGNGNDADMALMRNVAGEVLGSMAAVKKAIELGIRSLDIYYDYMGIQMWATGEWKRNKAGTIAYYDYIQSVKNDIELHFVKVKGHSGVEGNEEADRLAKKAVGIQ</sequence>
<feature type="domain" description="RNase H type-1" evidence="8">
    <location>
        <begin position="56"/>
        <end position="193"/>
    </location>
</feature>
<evidence type="ECO:0000256" key="3">
    <source>
        <dbReference type="ARBA" id="ARBA00012180"/>
    </source>
</evidence>
<dbReference type="Pfam" id="PF01693">
    <property type="entry name" value="Cauli_VI"/>
    <property type="match status" value="1"/>
</dbReference>
<dbReference type="SUPFAM" id="SSF55658">
    <property type="entry name" value="L9 N-domain-like"/>
    <property type="match status" value="1"/>
</dbReference>
<protein>
    <recommendedName>
        <fullName evidence="3">ribonuclease H</fullName>
        <ecNumber evidence="3">3.1.26.4</ecNumber>
    </recommendedName>
</protein>
<evidence type="ECO:0000313" key="10">
    <source>
        <dbReference type="Proteomes" id="UP000628463"/>
    </source>
</evidence>
<proteinExistence type="inferred from homology"/>
<dbReference type="SUPFAM" id="SSF53098">
    <property type="entry name" value="Ribonuclease H-like"/>
    <property type="match status" value="1"/>
</dbReference>
<accession>A0ABR7FZ07</accession>
<name>A0ABR7FZ07_9FIRM</name>
<dbReference type="Proteomes" id="UP000628463">
    <property type="component" value="Unassembled WGS sequence"/>
</dbReference>
<evidence type="ECO:0000313" key="9">
    <source>
        <dbReference type="EMBL" id="MBC5680415.1"/>
    </source>
</evidence>
<gene>
    <name evidence="9" type="ORF">H8S01_05510</name>
</gene>